<accession>A0A0G1DDB8</accession>
<organism evidence="2 3">
    <name type="scientific">Candidatus Gottesmanbacteria bacterium GW2011_GWA2_43_14</name>
    <dbReference type="NCBI Taxonomy" id="1618443"/>
    <lineage>
        <taxon>Bacteria</taxon>
        <taxon>Candidatus Gottesmaniibacteriota</taxon>
    </lineage>
</organism>
<evidence type="ECO:0000313" key="3">
    <source>
        <dbReference type="Proteomes" id="UP000034894"/>
    </source>
</evidence>
<reference evidence="2 3" key="1">
    <citation type="journal article" date="2015" name="Nature">
        <title>rRNA introns, odd ribosomes, and small enigmatic genomes across a large radiation of phyla.</title>
        <authorList>
            <person name="Brown C.T."/>
            <person name="Hug L.A."/>
            <person name="Thomas B.C."/>
            <person name="Sharon I."/>
            <person name="Castelle C.J."/>
            <person name="Singh A."/>
            <person name="Wilkins M.J."/>
            <person name="Williams K.H."/>
            <person name="Banfield J.F."/>
        </authorList>
    </citation>
    <scope>NUCLEOTIDE SEQUENCE [LARGE SCALE GENOMIC DNA]</scope>
</reference>
<dbReference type="STRING" id="1618443.UV73_C0013G0025"/>
<protein>
    <submittedName>
        <fullName evidence="2">Uncharacterized protein</fullName>
    </submittedName>
</protein>
<dbReference type="AlphaFoldDB" id="A0A0G1DDB8"/>
<feature type="region of interest" description="Disordered" evidence="1">
    <location>
        <begin position="1"/>
        <end position="20"/>
    </location>
</feature>
<dbReference type="EMBL" id="LCFP01000013">
    <property type="protein sequence ID" value="KKS95880.1"/>
    <property type="molecule type" value="Genomic_DNA"/>
</dbReference>
<proteinExistence type="predicted"/>
<evidence type="ECO:0000256" key="1">
    <source>
        <dbReference type="SAM" id="MobiDB-lite"/>
    </source>
</evidence>
<evidence type="ECO:0000313" key="2">
    <source>
        <dbReference type="EMBL" id="KKS95880.1"/>
    </source>
</evidence>
<comment type="caution">
    <text evidence="2">The sequence shown here is derived from an EMBL/GenBank/DDBJ whole genome shotgun (WGS) entry which is preliminary data.</text>
</comment>
<sequence length="372" mass="42213">MAAPIQELVHPVSQPIKSSENHSPQRMIHEHNGNLPAGQLLKMHKEVFAKIQSDHPELNLANPYWDYTANTEDNGNVPPLYEHYTRFLQNAQVPIEVRIGKIGSFTSEEMAIIAHLGSRAYLEKGTFVDVPDERVDEIYAFMMGDFNPDRLIISVRDNRSPDHYDILGGCMVNPGSGNLTLREAISNPDASLSTTYSLQFDPMSTNEAMGEEMIDVPENELVIYTRFFRNPFITLKDFTGDYLEDFFHAVNNETLAGMVRAVDHWRNESGRTIRFGILDTHINRIVKQLVENYHGVVLDNRAAASAHIQHPHPLAFHYVDMPGKLGKPISVIGFEMEEHLEYAGQYDDEYLGKKVSWDEMPPRERVVFGGGF</sequence>
<dbReference type="Proteomes" id="UP000034894">
    <property type="component" value="Unassembled WGS sequence"/>
</dbReference>
<name>A0A0G1DDB8_9BACT</name>
<gene>
    <name evidence="2" type="ORF">UV73_C0013G0025</name>
</gene>